<dbReference type="Pfam" id="PF05024">
    <property type="entry name" value="Gpi1"/>
    <property type="match status" value="1"/>
</dbReference>
<dbReference type="STRING" id="1408163.A0A0F4Z1H3"/>
<sequence>MLMSDGLLRVFWPNDLPRSTAPGVIVGWRNSELDLFVLSVLEDVDPRSVENALRAGILFRNSPHPISQIFSLCGRSAMHVLGSTNPPEPPTTFNPSHLSVTTSPSCKVPRIFCPPETNISVQIIMFDRPHPTRMQYMSLEPISLALADKRSTEERDEATADSIDAEEEMEKARSRKLVEKLKFHTVVRHVPSNKELALPVILNQINCAFEMGKLIEKNSKLIGTRPKRSMSVSERVVESATTLWDFFVLGVAYVFWQWLWPVITRCFVIGLVCHRAIAEIVLRILEWRARPDAAALKDISATAQQVDIRLQQFCYWPIQYMKLRQRKDNWESITTSHPDYIRFYNSLWLVANDVIIGIALGSYIIDNAHWVAYQINHIISGWTVQGLQRTISWLMGWPAGLKLNNELAAFLGDLFLWVIEHWAAFLNHFPLFALMLRVKDSRRLPGGIHFELREEYDKSAPSNDKVISYIYLDSIPLPLRAMFDQYFQLAHRLRKHYLSPSVILCLVTGRFVPPIHRRNLYSMQYSMLPARRAGMMEVWTQLTEKRSSGGSSGANSVLVGNGGVMMGNGGIKVPSGFGTGGSRRR</sequence>
<dbReference type="GO" id="GO:0005783">
    <property type="term" value="C:endoplasmic reticulum"/>
    <property type="evidence" value="ECO:0007669"/>
    <property type="project" value="TreeGrafter"/>
</dbReference>
<dbReference type="PANTHER" id="PTHR21329:SF3">
    <property type="entry name" value="PHOSPHATIDYLINOSITOL N-ACETYLGLUCOSAMINYLTRANSFERASE SUBUNIT Q"/>
    <property type="match status" value="1"/>
</dbReference>
<dbReference type="OrthoDB" id="70250at2759"/>
<keyword evidence="1" id="KW-0808">Transferase</keyword>
<gene>
    <name evidence="1" type="ORF">T310_2043</name>
</gene>
<dbReference type="RefSeq" id="XP_013330563.1">
    <property type="nucleotide sequence ID" value="XM_013475109.1"/>
</dbReference>
<comment type="caution">
    <text evidence="1">The sequence shown here is derived from an EMBL/GenBank/DDBJ whole genome shotgun (WGS) entry which is preliminary data.</text>
</comment>
<protein>
    <submittedName>
        <fullName evidence="1">N-acetylglucosaminyl transferase component Gpi1</fullName>
    </submittedName>
</protein>
<name>A0A0F4Z1H3_RASE3</name>
<dbReference type="GO" id="GO:0016740">
    <property type="term" value="F:transferase activity"/>
    <property type="evidence" value="ECO:0007669"/>
    <property type="project" value="UniProtKB-KW"/>
</dbReference>
<keyword evidence="2" id="KW-1185">Reference proteome</keyword>
<reference evidence="1 2" key="1">
    <citation type="submission" date="2015-04" db="EMBL/GenBank/DDBJ databases">
        <authorList>
            <person name="Heijne W.H."/>
            <person name="Fedorova N.D."/>
            <person name="Nierman W.C."/>
            <person name="Vollebregt A.W."/>
            <person name="Zhao Z."/>
            <person name="Wu L."/>
            <person name="Kumar M."/>
            <person name="Stam H."/>
            <person name="van den Berg M.A."/>
            <person name="Pel H.J."/>
        </authorList>
    </citation>
    <scope>NUCLEOTIDE SEQUENCE [LARGE SCALE GENOMIC DNA]</scope>
    <source>
        <strain evidence="1 2">CBS 393.64</strain>
    </source>
</reference>
<organism evidence="1 2">
    <name type="scientific">Rasamsonia emersonii (strain ATCC 16479 / CBS 393.64 / IMI 116815)</name>
    <dbReference type="NCBI Taxonomy" id="1408163"/>
    <lineage>
        <taxon>Eukaryota</taxon>
        <taxon>Fungi</taxon>
        <taxon>Dikarya</taxon>
        <taxon>Ascomycota</taxon>
        <taxon>Pezizomycotina</taxon>
        <taxon>Eurotiomycetes</taxon>
        <taxon>Eurotiomycetidae</taxon>
        <taxon>Eurotiales</taxon>
        <taxon>Trichocomaceae</taxon>
        <taxon>Rasamsonia</taxon>
    </lineage>
</organism>
<dbReference type="Proteomes" id="UP000053958">
    <property type="component" value="Unassembled WGS sequence"/>
</dbReference>
<evidence type="ECO:0000313" key="2">
    <source>
        <dbReference type="Proteomes" id="UP000053958"/>
    </source>
</evidence>
<dbReference type="GO" id="GO:0016020">
    <property type="term" value="C:membrane"/>
    <property type="evidence" value="ECO:0007669"/>
    <property type="project" value="InterPro"/>
</dbReference>
<proteinExistence type="predicted"/>
<dbReference type="EMBL" id="LASV01000081">
    <property type="protein sequence ID" value="KKA23951.1"/>
    <property type="molecule type" value="Genomic_DNA"/>
</dbReference>
<dbReference type="GeneID" id="25314394"/>
<dbReference type="GO" id="GO:0006506">
    <property type="term" value="P:GPI anchor biosynthetic process"/>
    <property type="evidence" value="ECO:0007669"/>
    <property type="project" value="InterPro"/>
</dbReference>
<dbReference type="InterPro" id="IPR007720">
    <property type="entry name" value="PigQ/GPI1"/>
</dbReference>
<dbReference type="AlphaFoldDB" id="A0A0F4Z1H3"/>
<accession>A0A0F4Z1H3</accession>
<dbReference type="PANTHER" id="PTHR21329">
    <property type="entry name" value="PHOSPHATIDYLINOSITOL N-ACETYLGLUCOSAMINYLTRANSFERASE SUBUNIT Q-RELATED"/>
    <property type="match status" value="1"/>
</dbReference>
<evidence type="ECO:0000313" key="1">
    <source>
        <dbReference type="EMBL" id="KKA23951.1"/>
    </source>
</evidence>